<proteinExistence type="predicted"/>
<evidence type="ECO:0000313" key="1">
    <source>
        <dbReference type="EMBL" id="KAI3704072.1"/>
    </source>
</evidence>
<reference evidence="2" key="1">
    <citation type="journal article" date="2022" name="Mol. Ecol. Resour.">
        <title>The genomes of chicory, endive, great burdock and yacon provide insights into Asteraceae palaeo-polyploidization history and plant inulin production.</title>
        <authorList>
            <person name="Fan W."/>
            <person name="Wang S."/>
            <person name="Wang H."/>
            <person name="Wang A."/>
            <person name="Jiang F."/>
            <person name="Liu H."/>
            <person name="Zhao H."/>
            <person name="Xu D."/>
            <person name="Zhang Y."/>
        </authorList>
    </citation>
    <scope>NUCLEOTIDE SEQUENCE [LARGE SCALE GENOMIC DNA]</scope>
    <source>
        <strain evidence="2">cv. Yunnan</strain>
    </source>
</reference>
<keyword evidence="2" id="KW-1185">Reference proteome</keyword>
<sequence>MPISQLVNKELREGLSVSPHINDFNSIITRLESVDINFEVLVPESWSSTFIAVNSSSGTTKLTFKAMRDLILNEYVRRKNVGESSSSILHTEGRGRRPETGNKGVGQSPGRECPKPQAAKVNKEVNNVAAQHPVDALIYCVENSIESWIMDSGASFHAIPCPKLVKNLRTCKFGKVRLVDDQTLDIVGTGDVDLRNTLGTTWTMKDVMIIPNLRRKLISVGLDDQGDVVLFKDGQRKVIKGNLVVAKGNKRGTLCMEQKKVTFLKTGQTPKAQNLELIHSDVYGPISVQSVGDASYYVTFIDDATRKVWVYFLKHKFEVFNTFMKWKAAVENETSLKVKCLKSDNGGEYISKEFVDYCAKQGIRMIKTVPGTPQQNRVAERMKITLNERARNMRAFIDCPRAIHLWLELYPCEVLITTLYSNSGRFGTVMLTSFLPPSTDEEHIIGIASSFPVATLGNHLLHHPLPSEGSETEPSEESVTSPSPVGYGGFSQWRNPSVQGERIGAGVGIISFMKAHKCLRKGHIAILALITGQPSEEKKIDDIPIICNFPKVIPEYLPGLSPHRQIEFQIDLAPGAAPIARAPYRLAPSELQELSTQLQELLDKGFIRPSSSPWGALVLFVKKKDGTFRMCINQRKLNKVTI</sequence>
<dbReference type="EMBL" id="CM042042">
    <property type="protein sequence ID" value="KAI3704072.1"/>
    <property type="molecule type" value="Genomic_DNA"/>
</dbReference>
<gene>
    <name evidence="1" type="ORF">L1987_74279</name>
</gene>
<comment type="caution">
    <text evidence="1">The sequence shown here is derived from an EMBL/GenBank/DDBJ whole genome shotgun (WGS) entry which is preliminary data.</text>
</comment>
<evidence type="ECO:0000313" key="2">
    <source>
        <dbReference type="Proteomes" id="UP001056120"/>
    </source>
</evidence>
<name>A0ACB9A1S2_9ASTR</name>
<protein>
    <submittedName>
        <fullName evidence="1">Uncharacterized protein</fullName>
    </submittedName>
</protein>
<accession>A0ACB9A1S2</accession>
<organism evidence="1 2">
    <name type="scientific">Smallanthus sonchifolius</name>
    <dbReference type="NCBI Taxonomy" id="185202"/>
    <lineage>
        <taxon>Eukaryota</taxon>
        <taxon>Viridiplantae</taxon>
        <taxon>Streptophyta</taxon>
        <taxon>Embryophyta</taxon>
        <taxon>Tracheophyta</taxon>
        <taxon>Spermatophyta</taxon>
        <taxon>Magnoliopsida</taxon>
        <taxon>eudicotyledons</taxon>
        <taxon>Gunneridae</taxon>
        <taxon>Pentapetalae</taxon>
        <taxon>asterids</taxon>
        <taxon>campanulids</taxon>
        <taxon>Asterales</taxon>
        <taxon>Asteraceae</taxon>
        <taxon>Asteroideae</taxon>
        <taxon>Heliantheae alliance</taxon>
        <taxon>Millerieae</taxon>
        <taxon>Smallanthus</taxon>
    </lineage>
</organism>
<dbReference type="Proteomes" id="UP001056120">
    <property type="component" value="Linkage Group LG25"/>
</dbReference>
<reference evidence="1 2" key="2">
    <citation type="journal article" date="2022" name="Mol. Ecol. Resour.">
        <title>The genomes of chicory, endive, great burdock and yacon provide insights into Asteraceae paleo-polyploidization history and plant inulin production.</title>
        <authorList>
            <person name="Fan W."/>
            <person name="Wang S."/>
            <person name="Wang H."/>
            <person name="Wang A."/>
            <person name="Jiang F."/>
            <person name="Liu H."/>
            <person name="Zhao H."/>
            <person name="Xu D."/>
            <person name="Zhang Y."/>
        </authorList>
    </citation>
    <scope>NUCLEOTIDE SEQUENCE [LARGE SCALE GENOMIC DNA]</scope>
    <source>
        <strain evidence="2">cv. Yunnan</strain>
        <tissue evidence="1">Leaves</tissue>
    </source>
</reference>